<feature type="region of interest" description="Disordered" evidence="2">
    <location>
        <begin position="1"/>
        <end position="35"/>
    </location>
</feature>
<reference evidence="3" key="2">
    <citation type="submission" date="2020-09" db="EMBL/GenBank/DDBJ databases">
        <authorList>
            <person name="Sun Q."/>
            <person name="Ohkuma M."/>
        </authorList>
    </citation>
    <scope>NUCLEOTIDE SEQUENCE</scope>
    <source>
        <strain evidence="3">JCM 4122</strain>
    </source>
</reference>
<evidence type="ECO:0000256" key="1">
    <source>
        <dbReference type="SAM" id="Coils"/>
    </source>
</evidence>
<evidence type="ECO:0000313" key="4">
    <source>
        <dbReference type="Proteomes" id="UP000632849"/>
    </source>
</evidence>
<feature type="compositionally biased region" description="Low complexity" evidence="2">
    <location>
        <begin position="18"/>
        <end position="30"/>
    </location>
</feature>
<accession>A0A919BWK9</accession>
<evidence type="ECO:0000256" key="2">
    <source>
        <dbReference type="SAM" id="MobiDB-lite"/>
    </source>
</evidence>
<keyword evidence="4" id="KW-1185">Reference proteome</keyword>
<proteinExistence type="predicted"/>
<dbReference type="EMBL" id="BNBE01000003">
    <property type="protein sequence ID" value="GHG22483.1"/>
    <property type="molecule type" value="Genomic_DNA"/>
</dbReference>
<evidence type="ECO:0000313" key="3">
    <source>
        <dbReference type="EMBL" id="GHG22483.1"/>
    </source>
</evidence>
<protein>
    <submittedName>
        <fullName evidence="3">Uncharacterized protein</fullName>
    </submittedName>
</protein>
<dbReference type="AlphaFoldDB" id="A0A919BWK9"/>
<organism evidence="3 4">
    <name type="scientific">Streptomyces filamentosus</name>
    <name type="common">Streptomyces roseosporus</name>
    <dbReference type="NCBI Taxonomy" id="67294"/>
    <lineage>
        <taxon>Bacteria</taxon>
        <taxon>Bacillati</taxon>
        <taxon>Actinomycetota</taxon>
        <taxon>Actinomycetes</taxon>
        <taxon>Kitasatosporales</taxon>
        <taxon>Streptomycetaceae</taxon>
        <taxon>Streptomyces</taxon>
    </lineage>
</organism>
<sequence>MTRPAAPRTQPGQATVPAGRAKALDAGRAAAVERRRADSERCRQRVLDVLAAMRKDRQALSDAEITRRAAVNLQYLQRHRDLKAEAETVRAHLAQDRPRAAAAATARKEAALEVENRMLLEQNTALQRTLHEVQNELRTLRAHNLGARLRDGLNARSLRDTEMEELREQRDAALAASRQAETAMQALRNVNQRLMIENSRLIAADTSTPPRTVSAALAPPCP</sequence>
<reference evidence="3" key="1">
    <citation type="journal article" date="2014" name="Int. J. Syst. Evol. Microbiol.">
        <title>Complete genome sequence of Corynebacterium casei LMG S-19264T (=DSM 44701T), isolated from a smear-ripened cheese.</title>
        <authorList>
            <consortium name="US DOE Joint Genome Institute (JGI-PGF)"/>
            <person name="Walter F."/>
            <person name="Albersmeier A."/>
            <person name="Kalinowski J."/>
            <person name="Ruckert C."/>
        </authorList>
    </citation>
    <scope>NUCLEOTIDE SEQUENCE</scope>
    <source>
        <strain evidence="3">JCM 4122</strain>
    </source>
</reference>
<dbReference type="Proteomes" id="UP000632849">
    <property type="component" value="Unassembled WGS sequence"/>
</dbReference>
<keyword evidence="1" id="KW-0175">Coiled coil</keyword>
<feature type="coiled-coil region" evidence="1">
    <location>
        <begin position="116"/>
        <end position="197"/>
    </location>
</feature>
<comment type="caution">
    <text evidence="3">The sequence shown here is derived from an EMBL/GenBank/DDBJ whole genome shotgun (WGS) entry which is preliminary data.</text>
</comment>
<gene>
    <name evidence="3" type="ORF">GCM10017667_67970</name>
</gene>
<name>A0A919BWK9_STRFL</name>